<keyword evidence="9" id="KW-1185">Reference proteome</keyword>
<dbReference type="InterPro" id="IPR003108">
    <property type="entry name" value="GAR_dom"/>
</dbReference>
<dbReference type="InterPro" id="IPR029058">
    <property type="entry name" value="AB_hydrolase_fold"/>
</dbReference>
<dbReference type="Pfam" id="PF08580">
    <property type="entry name" value="KAR9"/>
    <property type="match status" value="1"/>
</dbReference>
<name>A0A367KHN6_RHIST</name>
<organism evidence="8 9">
    <name type="scientific">Rhizopus stolonifer</name>
    <name type="common">Rhizopus nigricans</name>
    <dbReference type="NCBI Taxonomy" id="4846"/>
    <lineage>
        <taxon>Eukaryota</taxon>
        <taxon>Fungi</taxon>
        <taxon>Fungi incertae sedis</taxon>
        <taxon>Mucoromycota</taxon>
        <taxon>Mucoromycotina</taxon>
        <taxon>Mucoromycetes</taxon>
        <taxon>Mucorales</taxon>
        <taxon>Mucorineae</taxon>
        <taxon>Rhizopodaceae</taxon>
        <taxon>Rhizopus</taxon>
    </lineage>
</organism>
<evidence type="ECO:0000259" key="7">
    <source>
        <dbReference type="PROSITE" id="PS51460"/>
    </source>
</evidence>
<dbReference type="STRING" id="4846.A0A367KHN6"/>
<evidence type="ECO:0000313" key="9">
    <source>
        <dbReference type="Proteomes" id="UP000253551"/>
    </source>
</evidence>
<evidence type="ECO:0000313" key="8">
    <source>
        <dbReference type="EMBL" id="RCI01743.1"/>
    </source>
</evidence>
<keyword evidence="4" id="KW-0378">Hydrolase</keyword>
<dbReference type="Pfam" id="PF00561">
    <property type="entry name" value="Abhydrolase_1"/>
    <property type="match status" value="1"/>
</dbReference>
<dbReference type="GO" id="GO:0052689">
    <property type="term" value="F:carboxylic ester hydrolase activity"/>
    <property type="evidence" value="ECO:0007669"/>
    <property type="project" value="TreeGrafter"/>
</dbReference>
<dbReference type="InterPro" id="IPR013889">
    <property type="entry name" value="Karyogamy_KAR9"/>
</dbReference>
<dbReference type="SUPFAM" id="SSF53474">
    <property type="entry name" value="alpha/beta-Hydrolases"/>
    <property type="match status" value="1"/>
</dbReference>
<evidence type="ECO:0000256" key="3">
    <source>
        <dbReference type="ARBA" id="ARBA00022490"/>
    </source>
</evidence>
<dbReference type="EMBL" id="PJQM01001684">
    <property type="protein sequence ID" value="RCI01743.1"/>
    <property type="molecule type" value="Genomic_DNA"/>
</dbReference>
<protein>
    <recommendedName>
        <fullName evidence="7">GAR domain-containing protein</fullName>
    </recommendedName>
</protein>
<feature type="region of interest" description="Disordered" evidence="6">
    <location>
        <begin position="620"/>
        <end position="639"/>
    </location>
</feature>
<dbReference type="PANTHER" id="PTHR46118:SF4">
    <property type="entry name" value="PROTEIN ABHD11"/>
    <property type="match status" value="1"/>
</dbReference>
<keyword evidence="5" id="KW-0206">Cytoskeleton</keyword>
<dbReference type="Gene3D" id="3.30.920.20">
    <property type="entry name" value="Gas2-like domain"/>
    <property type="match status" value="1"/>
</dbReference>
<feature type="compositionally biased region" description="Low complexity" evidence="6">
    <location>
        <begin position="704"/>
        <end position="719"/>
    </location>
</feature>
<dbReference type="AlphaFoldDB" id="A0A367KHN6"/>
<dbReference type="InterPro" id="IPR000073">
    <property type="entry name" value="AB_hydrolase_1"/>
</dbReference>
<evidence type="ECO:0000256" key="2">
    <source>
        <dbReference type="ARBA" id="ARBA00008645"/>
    </source>
</evidence>
<dbReference type="InterPro" id="IPR036534">
    <property type="entry name" value="GAR_dom_sf"/>
</dbReference>
<feature type="domain" description="GAR" evidence="7">
    <location>
        <begin position="768"/>
        <end position="853"/>
    </location>
</feature>
<reference evidence="8 9" key="1">
    <citation type="journal article" date="2018" name="G3 (Bethesda)">
        <title>Phylogenetic and Phylogenomic Definition of Rhizopus Species.</title>
        <authorList>
            <person name="Gryganskyi A.P."/>
            <person name="Golan J."/>
            <person name="Dolatabadi S."/>
            <person name="Mondo S."/>
            <person name="Robb S."/>
            <person name="Idnurm A."/>
            <person name="Muszewska A."/>
            <person name="Steczkiewicz K."/>
            <person name="Masonjones S."/>
            <person name="Liao H.L."/>
            <person name="Gajdeczka M.T."/>
            <person name="Anike F."/>
            <person name="Vuek A."/>
            <person name="Anishchenko I.M."/>
            <person name="Voigt K."/>
            <person name="de Hoog G.S."/>
            <person name="Smith M.E."/>
            <person name="Heitman J."/>
            <person name="Vilgalys R."/>
            <person name="Stajich J.E."/>
        </authorList>
    </citation>
    <scope>NUCLEOTIDE SEQUENCE [LARGE SCALE GENOMIC DNA]</scope>
    <source>
        <strain evidence="8 9">LSU 92-RS-03</strain>
    </source>
</reference>
<dbReference type="GO" id="GO:0005856">
    <property type="term" value="C:cytoskeleton"/>
    <property type="evidence" value="ECO:0007669"/>
    <property type="project" value="UniProtKB-SubCell"/>
</dbReference>
<comment type="similarity">
    <text evidence="2">Belongs to the AB hydrolase superfamily.</text>
</comment>
<evidence type="ECO:0000256" key="6">
    <source>
        <dbReference type="SAM" id="MobiDB-lite"/>
    </source>
</evidence>
<dbReference type="Proteomes" id="UP000253551">
    <property type="component" value="Unassembled WGS sequence"/>
</dbReference>
<dbReference type="PANTHER" id="PTHR46118">
    <property type="entry name" value="PROTEIN ABHD11"/>
    <property type="match status" value="1"/>
</dbReference>
<keyword evidence="3" id="KW-0963">Cytoplasm</keyword>
<dbReference type="GO" id="GO:0005739">
    <property type="term" value="C:mitochondrion"/>
    <property type="evidence" value="ECO:0007669"/>
    <property type="project" value="TreeGrafter"/>
</dbReference>
<sequence length="855" mass="98222">MFSSRFISQVRGIRHYSKAVDLSFEKYGNNGHISPIVICHGLFGSKNNWKSLAKALEQKTGRDIYAVDLRNHGDSPQSQEHNYKVMSQDLVQFISRHKLTDSILVGHSMGGKAVMSTALESPELVSKLVVVDMPPVPIKLGRSFRKYVQAMKEIEESKVSKQSEADAILAQYEKDQGIRMFLLTNMKRSSEGVQKFRVPYQILGDSLENISDFSATGQYDRPTLFIAGGSSPYSTPFIEQKKEIENLFPNSTLEIIEKTGHWVHAERPDAVLKLITSFVKEHLNVMTVNQQDTLYSRLYALKVPKEDLKTFQDGFPSRLDTYIQNITEWIETGHLTAFEIEQHIKDDLEIETLEPLEDKMREMQDTIETCIELSEETMEMQYKLKLTKVQSEWSGLQHFIRSLKSLMNEAQGQREIRRCMESILIQMDSLSLMIFEFQERRQQHVAFESLLVDIDNQVGPLFNDVERVYQRMTSETIQDDLLIRKHQLIQERWESLRVEIDELKTELKEDRWLAVFKQVADQVEGMMDGLEKTIYQYRQTPQSTCSTSSTDSSASKSSIEKNFDAKFKYYTPSIDKMLNMLGSGIASRVSKDSTTISRHQRMLQRWEQLKMTMDHLRQRPMSPARSCDTPFKSPEPDFLRASSPFALERGTTTPWRASPIEQMAPSKYRRSPIERSSWRSSPVEKYSDTSSVDSAREEKRVQKRASMGGMRSSPMMRRAVTPSLIPRPKTPSEIPRPRSSMTRKVVSNEKHKAVDSSLLNHRKYYKADAKDELDIEIAALINASPVTIHCQRAPQAQGKYYFGNELTPSLGGGKKIYTCKLMTYRNKKNKVLVRVGGGWQDLEIFLLEHMNLVGN</sequence>
<dbReference type="Pfam" id="PF02187">
    <property type="entry name" value="GAS2"/>
    <property type="match status" value="1"/>
</dbReference>
<proteinExistence type="inferred from homology"/>
<dbReference type="FunFam" id="3.40.50.1820:FF:000039">
    <property type="entry name" value="Esterase ybfF"/>
    <property type="match status" value="1"/>
</dbReference>
<gene>
    <name evidence="8" type="ORF">CU098_007066</name>
</gene>
<dbReference type="Gene3D" id="1.20.58.60">
    <property type="match status" value="1"/>
</dbReference>
<comment type="caution">
    <text evidence="8">The sequence shown here is derived from an EMBL/GenBank/DDBJ whole genome shotgun (WGS) entry which is preliminary data.</text>
</comment>
<accession>A0A367KHN6</accession>
<comment type="subcellular location">
    <subcellularLocation>
        <location evidence="1">Cytoplasm</location>
        <location evidence="1">Cytoskeleton</location>
    </subcellularLocation>
</comment>
<dbReference type="OrthoDB" id="8119704at2759"/>
<dbReference type="SUPFAM" id="SSF143575">
    <property type="entry name" value="GAS2 domain-like"/>
    <property type="match status" value="1"/>
</dbReference>
<evidence type="ECO:0000256" key="1">
    <source>
        <dbReference type="ARBA" id="ARBA00004245"/>
    </source>
</evidence>
<dbReference type="PROSITE" id="PS51460">
    <property type="entry name" value="GAR"/>
    <property type="match status" value="1"/>
</dbReference>
<feature type="region of interest" description="Disordered" evidence="6">
    <location>
        <begin position="650"/>
        <end position="744"/>
    </location>
</feature>
<evidence type="ECO:0000256" key="5">
    <source>
        <dbReference type="ARBA" id="ARBA00023212"/>
    </source>
</evidence>
<dbReference type="Gene3D" id="3.40.50.1820">
    <property type="entry name" value="alpha/beta hydrolase"/>
    <property type="match status" value="1"/>
</dbReference>
<dbReference type="GO" id="GO:0008017">
    <property type="term" value="F:microtubule binding"/>
    <property type="evidence" value="ECO:0007669"/>
    <property type="project" value="InterPro"/>
</dbReference>
<evidence type="ECO:0000256" key="4">
    <source>
        <dbReference type="ARBA" id="ARBA00022801"/>
    </source>
</evidence>